<evidence type="ECO:0000256" key="2">
    <source>
        <dbReference type="ARBA" id="ARBA00011738"/>
    </source>
</evidence>
<dbReference type="OrthoDB" id="755699at2759"/>
<dbReference type="SUPFAM" id="SSF51735">
    <property type="entry name" value="NAD(P)-binding Rossmann-fold domains"/>
    <property type="match status" value="1"/>
</dbReference>
<dbReference type="InterPro" id="IPR022383">
    <property type="entry name" value="Lactate/malate_DH_C"/>
</dbReference>
<comment type="subunit">
    <text evidence="2">Homodimer.</text>
</comment>
<dbReference type="FunFam" id="3.40.50.720:FF:000268">
    <property type="entry name" value="Malate dehydrogenase"/>
    <property type="match status" value="1"/>
</dbReference>
<dbReference type="Gene3D" id="3.40.50.720">
    <property type="entry name" value="NAD(P)-binding Rossmann-like Domain"/>
    <property type="match status" value="1"/>
</dbReference>
<dbReference type="EMBL" id="KB740735">
    <property type="protein sequence ID" value="ENN79133.1"/>
    <property type="molecule type" value="Genomic_DNA"/>
</dbReference>
<dbReference type="PANTHER" id="PTHR11540">
    <property type="entry name" value="MALATE AND LACTATE DEHYDROGENASE"/>
    <property type="match status" value="1"/>
</dbReference>
<dbReference type="GO" id="GO:0030060">
    <property type="term" value="F:L-malate dehydrogenase (NAD+) activity"/>
    <property type="evidence" value="ECO:0007669"/>
    <property type="project" value="UniProtKB-EC"/>
</dbReference>
<evidence type="ECO:0000256" key="6">
    <source>
        <dbReference type="ARBA" id="ARBA00023002"/>
    </source>
</evidence>
<comment type="similarity">
    <text evidence="1">Belongs to the LDH/MDH superfamily. MDH type 1 family.</text>
</comment>
<dbReference type="SUPFAM" id="SSF56327">
    <property type="entry name" value="LDH C-terminal domain-like"/>
    <property type="match status" value="1"/>
</dbReference>
<dbReference type="InterPro" id="IPR001236">
    <property type="entry name" value="Lactate/malate_DH_N"/>
</dbReference>
<proteinExistence type="inferred from homology"/>
<feature type="non-terminal residue" evidence="8">
    <location>
        <position position="1"/>
    </location>
</feature>
<evidence type="ECO:0000256" key="5">
    <source>
        <dbReference type="ARBA" id="ARBA00022532"/>
    </source>
</evidence>
<dbReference type="GO" id="GO:0044281">
    <property type="term" value="P:small molecule metabolic process"/>
    <property type="evidence" value="ECO:0007669"/>
    <property type="project" value="UniProtKB-ARBA"/>
</dbReference>
<reference evidence="8" key="1">
    <citation type="journal article" date="2013" name="Genome Biol.">
        <title>Draft genome of the mountain pine beetle, Dendroctonus ponderosae Hopkins, a major forest pest.</title>
        <authorList>
            <person name="Keeling C.I."/>
            <person name="Yuen M.M."/>
            <person name="Liao N.Y."/>
            <person name="Docking T.R."/>
            <person name="Chan S.K."/>
            <person name="Taylor G.A."/>
            <person name="Palmquist D.L."/>
            <person name="Jackman S.D."/>
            <person name="Nguyen A."/>
            <person name="Li M."/>
            <person name="Henderson H."/>
            <person name="Janes J.K."/>
            <person name="Zhao Y."/>
            <person name="Pandoh P."/>
            <person name="Moore R."/>
            <person name="Sperling F.A."/>
            <person name="Huber D.P."/>
            <person name="Birol I."/>
            <person name="Jones S.J."/>
            <person name="Bohlmann J."/>
        </authorList>
    </citation>
    <scope>NUCLEOTIDE SEQUENCE</scope>
</reference>
<evidence type="ECO:0000256" key="4">
    <source>
        <dbReference type="ARBA" id="ARBA00016075"/>
    </source>
</evidence>
<evidence type="ECO:0000256" key="1">
    <source>
        <dbReference type="ARBA" id="ARBA00008824"/>
    </source>
</evidence>
<keyword evidence="6" id="KW-0560">Oxidoreductase</keyword>
<dbReference type="GO" id="GO:0005739">
    <property type="term" value="C:mitochondrion"/>
    <property type="evidence" value="ECO:0007669"/>
    <property type="project" value="TreeGrafter"/>
</dbReference>
<keyword evidence="7" id="KW-0520">NAD</keyword>
<dbReference type="PANTHER" id="PTHR11540:SF16">
    <property type="entry name" value="MALATE DEHYDROGENASE, MITOCHONDRIAL"/>
    <property type="match status" value="1"/>
</dbReference>
<dbReference type="HOGENOM" id="CLU_399157_0_0_1"/>
<evidence type="ECO:0000256" key="7">
    <source>
        <dbReference type="ARBA" id="ARBA00023027"/>
    </source>
</evidence>
<dbReference type="FunFam" id="3.90.110.10:FF:000009">
    <property type="entry name" value="Malate dehydrogenase"/>
    <property type="match status" value="1"/>
</dbReference>
<dbReference type="InterPro" id="IPR015955">
    <property type="entry name" value="Lactate_DH/Glyco_Ohase_4_C"/>
</dbReference>
<dbReference type="Pfam" id="PF02866">
    <property type="entry name" value="Ldh_1_C"/>
    <property type="match status" value="1"/>
</dbReference>
<gene>
    <name evidence="8" type="ORF">YQE_04319</name>
</gene>
<dbReference type="Pfam" id="PF00056">
    <property type="entry name" value="Ldh_1_N"/>
    <property type="match status" value="1"/>
</dbReference>
<dbReference type="InterPro" id="IPR010097">
    <property type="entry name" value="Malate_DH_type1"/>
</dbReference>
<dbReference type="AlphaFoldDB" id="N6TM90"/>
<protein>
    <recommendedName>
        <fullName evidence="4">Malate dehydrogenase, mitochondrial</fullName>
        <ecNumber evidence="3">1.1.1.37</ecNumber>
    </recommendedName>
</protein>
<accession>N6TM90</accession>
<dbReference type="NCBIfam" id="TIGR01772">
    <property type="entry name" value="MDH_euk_gproteo"/>
    <property type="match status" value="1"/>
</dbReference>
<keyword evidence="5" id="KW-0816">Tricarboxylic acid cycle</keyword>
<dbReference type="EC" id="1.1.1.37" evidence="3"/>
<dbReference type="GO" id="GO:0070013">
    <property type="term" value="C:intracellular organelle lumen"/>
    <property type="evidence" value="ECO:0007669"/>
    <property type="project" value="UniProtKB-ARBA"/>
</dbReference>
<dbReference type="Gene3D" id="3.90.110.10">
    <property type="entry name" value="Lactate dehydrogenase/glycoside hydrolase, family 4, C-terminal"/>
    <property type="match status" value="1"/>
</dbReference>
<dbReference type="GO" id="GO:0006099">
    <property type="term" value="P:tricarboxylic acid cycle"/>
    <property type="evidence" value="ECO:0007669"/>
    <property type="project" value="UniProtKB-KW"/>
</dbReference>
<evidence type="ECO:0000313" key="8">
    <source>
        <dbReference type="EMBL" id="ENN79133.1"/>
    </source>
</evidence>
<sequence>MRAFAFLTLIAFASAMTGDFRPNWSKTLLDQQIQRQLFENQVRRSDFEGLERQYGKQTVAQELCDRVAQLVQNLARENASGDVLSVAQRVADGIKRLILEAKQTKITETIEKLQSQQWKGQLSGGFQEIRTAATIRAIEHLREKLQKTEQEKETVVTSSLENLRKTLQVVIETQLTAERCQKSLTGVTQLSNIVDRKLISGATELTPTGFLAKIQKLVIQFCIQDIQKEIAHVQQSIPQVQQQQQLVSEQRCAIQLQVVVLQQRGDIELAQRLQSTEEQLARKEEELVEQQVACSVIAENLQEAATENELQLQKETVIEQTALPPSLLIQGFGTIQAKKLWVRTFSAGHGSMKVTVVGAAGKIGQPLCLMLKQSPLIDELCIHDLKPTTGLGLELNHIDTKCKVSAFSGKDNLQLALQHSKIVALMAGAPGADALPYDKMWEPNSIVVKEIMGEVARICPKGLVAIGTNPVNSLVPMACEVLKKSGSYNPNGIFGITALDSVRANTFVAHVQGVEPECVMVPVVGGHSSETIIPVLSQAKPCAEFSNAEIENITASIRNAQGNIAKLKANESGQLASAFAAARFIISLVKALQGYPDIVESAFVNSKVHPFLKYLATPLLLGPLGVTKNFGLPKLSDFEQCMFDNAVPILANDIKKGEKSVGVFDPPPPCDPCAPPRVTPCPHDWCETKN</sequence>
<organism evidence="8">
    <name type="scientific">Dendroctonus ponderosae</name>
    <name type="common">Mountain pine beetle</name>
    <dbReference type="NCBI Taxonomy" id="77166"/>
    <lineage>
        <taxon>Eukaryota</taxon>
        <taxon>Metazoa</taxon>
        <taxon>Ecdysozoa</taxon>
        <taxon>Arthropoda</taxon>
        <taxon>Hexapoda</taxon>
        <taxon>Insecta</taxon>
        <taxon>Pterygota</taxon>
        <taxon>Neoptera</taxon>
        <taxon>Endopterygota</taxon>
        <taxon>Coleoptera</taxon>
        <taxon>Polyphaga</taxon>
        <taxon>Cucujiformia</taxon>
        <taxon>Curculionidae</taxon>
        <taxon>Scolytinae</taxon>
        <taxon>Dendroctonus</taxon>
    </lineage>
</organism>
<name>N6TM90_DENPD</name>
<dbReference type="InterPro" id="IPR036291">
    <property type="entry name" value="NAD(P)-bd_dom_sf"/>
</dbReference>
<evidence type="ECO:0000256" key="3">
    <source>
        <dbReference type="ARBA" id="ARBA00012995"/>
    </source>
</evidence>